<evidence type="ECO:0000313" key="3">
    <source>
        <dbReference type="Proteomes" id="UP000799440"/>
    </source>
</evidence>
<dbReference type="Proteomes" id="UP000799440">
    <property type="component" value="Unassembled WGS sequence"/>
</dbReference>
<evidence type="ECO:0000313" key="2">
    <source>
        <dbReference type="EMBL" id="KAF2747270.1"/>
    </source>
</evidence>
<evidence type="ECO:0000256" key="1">
    <source>
        <dbReference type="SAM" id="MobiDB-lite"/>
    </source>
</evidence>
<accession>A0A6A6VCG0</accession>
<protein>
    <submittedName>
        <fullName evidence="2">Uncharacterized protein</fullName>
    </submittedName>
</protein>
<reference evidence="2" key="1">
    <citation type="journal article" date="2020" name="Stud. Mycol.">
        <title>101 Dothideomycetes genomes: a test case for predicting lifestyles and emergence of pathogens.</title>
        <authorList>
            <person name="Haridas S."/>
            <person name="Albert R."/>
            <person name="Binder M."/>
            <person name="Bloem J."/>
            <person name="Labutti K."/>
            <person name="Salamov A."/>
            <person name="Andreopoulos B."/>
            <person name="Baker S."/>
            <person name="Barry K."/>
            <person name="Bills G."/>
            <person name="Bluhm B."/>
            <person name="Cannon C."/>
            <person name="Castanera R."/>
            <person name="Culley D."/>
            <person name="Daum C."/>
            <person name="Ezra D."/>
            <person name="Gonzalez J."/>
            <person name="Henrissat B."/>
            <person name="Kuo A."/>
            <person name="Liang C."/>
            <person name="Lipzen A."/>
            <person name="Lutzoni F."/>
            <person name="Magnuson J."/>
            <person name="Mondo S."/>
            <person name="Nolan M."/>
            <person name="Ohm R."/>
            <person name="Pangilinan J."/>
            <person name="Park H.-J."/>
            <person name="Ramirez L."/>
            <person name="Alfaro M."/>
            <person name="Sun H."/>
            <person name="Tritt A."/>
            <person name="Yoshinaga Y."/>
            <person name="Zwiers L.-H."/>
            <person name="Turgeon B."/>
            <person name="Goodwin S."/>
            <person name="Spatafora J."/>
            <person name="Crous P."/>
            <person name="Grigoriev I."/>
        </authorList>
    </citation>
    <scope>NUCLEOTIDE SEQUENCE</scope>
    <source>
        <strain evidence="2">CBS 119925</strain>
    </source>
</reference>
<name>A0A6A6VCG0_9PLEO</name>
<dbReference type="AlphaFoldDB" id="A0A6A6VCG0"/>
<dbReference type="EMBL" id="MU006573">
    <property type="protein sequence ID" value="KAF2747270.1"/>
    <property type="molecule type" value="Genomic_DNA"/>
</dbReference>
<organism evidence="2 3">
    <name type="scientific">Sporormia fimetaria CBS 119925</name>
    <dbReference type="NCBI Taxonomy" id="1340428"/>
    <lineage>
        <taxon>Eukaryota</taxon>
        <taxon>Fungi</taxon>
        <taxon>Dikarya</taxon>
        <taxon>Ascomycota</taxon>
        <taxon>Pezizomycotina</taxon>
        <taxon>Dothideomycetes</taxon>
        <taxon>Pleosporomycetidae</taxon>
        <taxon>Pleosporales</taxon>
        <taxon>Sporormiaceae</taxon>
        <taxon>Sporormia</taxon>
    </lineage>
</organism>
<keyword evidence="3" id="KW-1185">Reference proteome</keyword>
<feature type="region of interest" description="Disordered" evidence="1">
    <location>
        <begin position="1"/>
        <end position="27"/>
    </location>
</feature>
<proteinExistence type="predicted"/>
<sequence length="165" mass="18421">MPDETPGMASLSESLTQSHSDRSPYLRKGYPCGRTASLHHAVHDPLANFEGLEPGMRTDGARVRVSYATCYDREFRHTETPDTCYQPARNCNARRRRRAQRSGARSLLLLPPDGCHDAEMGRVRASTGCSVLRCMWARTSRLIKHLVRCLVVALGMHVAPEESIS</sequence>
<gene>
    <name evidence="2" type="ORF">M011DRAFT_53317</name>
</gene>